<dbReference type="KEGG" id="bhc:JFL75_03310"/>
<accession>A0A7T7XP69</accession>
<dbReference type="InterPro" id="IPR014825">
    <property type="entry name" value="DNA_alkylation"/>
</dbReference>
<dbReference type="AlphaFoldDB" id="A0A7T7XP69"/>
<proteinExistence type="predicted"/>
<dbReference type="EMBL" id="CP067089">
    <property type="protein sequence ID" value="QQO09955.1"/>
    <property type="molecule type" value="Genomic_DNA"/>
</dbReference>
<evidence type="ECO:0000313" key="1">
    <source>
        <dbReference type="EMBL" id="QQO09955.1"/>
    </source>
</evidence>
<dbReference type="Proteomes" id="UP000595917">
    <property type="component" value="Chromosome"/>
</dbReference>
<reference evidence="1" key="1">
    <citation type="submission" date="2021-01" db="EMBL/GenBank/DDBJ databases">
        <title>Description of Breznakiella homolactica.</title>
        <authorList>
            <person name="Song Y."/>
            <person name="Brune A."/>
        </authorList>
    </citation>
    <scope>NUCLEOTIDE SEQUENCE</scope>
    <source>
        <strain evidence="1">RmG30</strain>
    </source>
</reference>
<dbReference type="SUPFAM" id="SSF48371">
    <property type="entry name" value="ARM repeat"/>
    <property type="match status" value="1"/>
</dbReference>
<evidence type="ECO:0000313" key="2">
    <source>
        <dbReference type="Proteomes" id="UP000595917"/>
    </source>
</evidence>
<name>A0A7T7XP69_9SPIR</name>
<organism evidence="1 2">
    <name type="scientific">Breznakiella homolactica</name>
    <dbReference type="NCBI Taxonomy" id="2798577"/>
    <lineage>
        <taxon>Bacteria</taxon>
        <taxon>Pseudomonadati</taxon>
        <taxon>Spirochaetota</taxon>
        <taxon>Spirochaetia</taxon>
        <taxon>Spirochaetales</taxon>
        <taxon>Breznakiellaceae</taxon>
        <taxon>Breznakiella</taxon>
    </lineage>
</organism>
<dbReference type="Pfam" id="PF08713">
    <property type="entry name" value="DNA_alkylation"/>
    <property type="match status" value="1"/>
</dbReference>
<sequence length="258" mass="30281">MAEKLKDHYNTEYAEFLGRKIRTVYADFPEKQFTAYIKQNINGKEFIERQDVFADALELTLPPEYPEAVRIFSGILGPELETETGMFSDGWWLWPVGRYVERHGIQDIPVSLAFIKELTKRFTGEFALRPLLAQKPKQILRTVQKWSKDKNVHVRRLSSECLRIRLPWAKKIYIFADEFETCREILSNLRHDKSRFVQKSVGNNINDLYKEFPEKAEAIVEEWRSDNPSEATLWIINHGLRSTRKKQTGSAAQTHKEF</sequence>
<gene>
    <name evidence="1" type="ORF">JFL75_03310</name>
</gene>
<dbReference type="Gene3D" id="1.25.40.290">
    <property type="entry name" value="ARM repeat domains"/>
    <property type="match status" value="1"/>
</dbReference>
<dbReference type="RefSeq" id="WP_215627259.1">
    <property type="nucleotide sequence ID" value="NZ_CP067089.2"/>
</dbReference>
<dbReference type="InterPro" id="IPR016024">
    <property type="entry name" value="ARM-type_fold"/>
</dbReference>
<protein>
    <submittedName>
        <fullName evidence="1">DNA alkylation repair protein</fullName>
    </submittedName>
</protein>
<keyword evidence="2" id="KW-1185">Reference proteome</keyword>